<dbReference type="GO" id="GO:0009003">
    <property type="term" value="F:signal peptidase activity"/>
    <property type="evidence" value="ECO:0007669"/>
    <property type="project" value="UniProtKB-EC"/>
</dbReference>
<dbReference type="PRINTS" id="PR00727">
    <property type="entry name" value="LEADERPTASE"/>
</dbReference>
<dbReference type="AlphaFoldDB" id="A0A4R2TAY0"/>
<evidence type="ECO:0000313" key="10">
    <source>
        <dbReference type="Proteomes" id="UP000295504"/>
    </source>
</evidence>
<gene>
    <name evidence="9" type="ORF">EDD79_10374</name>
</gene>
<reference evidence="9 10" key="1">
    <citation type="submission" date="2019-03" db="EMBL/GenBank/DDBJ databases">
        <title>Genomic Encyclopedia of Type Strains, Phase IV (KMG-IV): sequencing the most valuable type-strain genomes for metagenomic binning, comparative biology and taxonomic classification.</title>
        <authorList>
            <person name="Goeker M."/>
        </authorList>
    </citation>
    <scope>NUCLEOTIDE SEQUENCE [LARGE SCALE GENOMIC DNA]</scope>
    <source>
        <strain evidence="9 10">DSM 100013</strain>
    </source>
</reference>
<accession>A0A4R2TAY0</accession>
<dbReference type="PANTHER" id="PTHR43390">
    <property type="entry name" value="SIGNAL PEPTIDASE I"/>
    <property type="match status" value="1"/>
</dbReference>
<dbReference type="OrthoDB" id="9802919at2"/>
<keyword evidence="10" id="KW-1185">Reference proteome</keyword>
<dbReference type="EMBL" id="SLYC01000037">
    <property type="protein sequence ID" value="TCP99041.1"/>
    <property type="molecule type" value="Genomic_DNA"/>
</dbReference>
<dbReference type="RefSeq" id="WP_132849247.1">
    <property type="nucleotide sequence ID" value="NZ_CP058648.1"/>
</dbReference>
<feature type="domain" description="Peptidase S26" evidence="8">
    <location>
        <begin position="7"/>
        <end position="159"/>
    </location>
</feature>
<sequence>MNKNEAIEWIKALGVSVILAAFLVMFARPTIVYGDSMNQTLQHKDILLTNQAYYKVKDFTYGDIIVFKSIENTNYIKRVIGVGGDVVKILNGVVYINDVELIEEYIFEDDYLSSDLEVIVPEGKVFVLGDNRNDSKDSRHWAVGLVDESIIVGRAYVRLFPFKNIGSI</sequence>
<comment type="similarity">
    <text evidence="3 7">Belongs to the peptidase S26 family.</text>
</comment>
<dbReference type="Pfam" id="PF10502">
    <property type="entry name" value="Peptidase_S26"/>
    <property type="match status" value="1"/>
</dbReference>
<comment type="caution">
    <text evidence="9">The sequence shown here is derived from an EMBL/GenBank/DDBJ whole genome shotgun (WGS) entry which is preliminary data.</text>
</comment>
<feature type="active site" evidence="6">
    <location>
        <position position="77"/>
    </location>
</feature>
<dbReference type="Proteomes" id="UP000295504">
    <property type="component" value="Unassembled WGS sequence"/>
</dbReference>
<feature type="active site" evidence="6">
    <location>
        <position position="36"/>
    </location>
</feature>
<evidence type="ECO:0000259" key="8">
    <source>
        <dbReference type="Pfam" id="PF10502"/>
    </source>
</evidence>
<dbReference type="PANTHER" id="PTHR43390:SF1">
    <property type="entry name" value="CHLOROPLAST PROCESSING PEPTIDASE"/>
    <property type="match status" value="1"/>
</dbReference>
<dbReference type="GO" id="GO:0004252">
    <property type="term" value="F:serine-type endopeptidase activity"/>
    <property type="evidence" value="ECO:0007669"/>
    <property type="project" value="InterPro"/>
</dbReference>
<protein>
    <recommendedName>
        <fullName evidence="4 7">Signal peptidase I</fullName>
        <ecNumber evidence="4 7">3.4.21.89</ecNumber>
    </recommendedName>
</protein>
<organism evidence="9 10">
    <name type="scientific">Serpentinicella alkaliphila</name>
    <dbReference type="NCBI Taxonomy" id="1734049"/>
    <lineage>
        <taxon>Bacteria</taxon>
        <taxon>Bacillati</taxon>
        <taxon>Bacillota</taxon>
        <taxon>Clostridia</taxon>
        <taxon>Peptostreptococcales</taxon>
        <taxon>Natronincolaceae</taxon>
        <taxon>Serpentinicella</taxon>
    </lineage>
</organism>
<evidence type="ECO:0000256" key="1">
    <source>
        <dbReference type="ARBA" id="ARBA00000677"/>
    </source>
</evidence>
<dbReference type="SUPFAM" id="SSF51306">
    <property type="entry name" value="LexA/Signal peptidase"/>
    <property type="match status" value="1"/>
</dbReference>
<comment type="subcellular location">
    <subcellularLocation>
        <location evidence="2">Cell membrane</location>
        <topology evidence="2">Single-pass type II membrane protein</topology>
    </subcellularLocation>
    <subcellularLocation>
        <location evidence="7">Membrane</location>
        <topology evidence="7">Single-pass type II membrane protein</topology>
    </subcellularLocation>
</comment>
<dbReference type="EC" id="3.4.21.89" evidence="4 7"/>
<dbReference type="Gene3D" id="2.10.109.10">
    <property type="entry name" value="Umud Fragment, subunit A"/>
    <property type="match status" value="1"/>
</dbReference>
<evidence type="ECO:0000256" key="6">
    <source>
        <dbReference type="PIRSR" id="PIRSR600223-1"/>
    </source>
</evidence>
<evidence type="ECO:0000256" key="2">
    <source>
        <dbReference type="ARBA" id="ARBA00004401"/>
    </source>
</evidence>
<evidence type="ECO:0000256" key="4">
    <source>
        <dbReference type="ARBA" id="ARBA00013208"/>
    </source>
</evidence>
<dbReference type="InterPro" id="IPR019533">
    <property type="entry name" value="Peptidase_S26"/>
</dbReference>
<dbReference type="InterPro" id="IPR000223">
    <property type="entry name" value="Pept_S26A_signal_pept_1"/>
</dbReference>
<dbReference type="InterPro" id="IPR019757">
    <property type="entry name" value="Pept_S26A_signal_pept_1_Lys-AS"/>
</dbReference>
<keyword evidence="5 7" id="KW-0378">Hydrolase</keyword>
<evidence type="ECO:0000256" key="3">
    <source>
        <dbReference type="ARBA" id="ARBA00009370"/>
    </source>
</evidence>
<evidence type="ECO:0000256" key="7">
    <source>
        <dbReference type="RuleBase" id="RU362042"/>
    </source>
</evidence>
<dbReference type="InterPro" id="IPR019758">
    <property type="entry name" value="Pept_S26A_signal_pept_1_CS"/>
</dbReference>
<evidence type="ECO:0000256" key="5">
    <source>
        <dbReference type="ARBA" id="ARBA00022801"/>
    </source>
</evidence>
<name>A0A4R2TAY0_9FIRM</name>
<dbReference type="GO" id="GO:0005886">
    <property type="term" value="C:plasma membrane"/>
    <property type="evidence" value="ECO:0007669"/>
    <property type="project" value="UniProtKB-SubCell"/>
</dbReference>
<dbReference type="PROSITE" id="PS00761">
    <property type="entry name" value="SPASE_I_3"/>
    <property type="match status" value="1"/>
</dbReference>
<dbReference type="InterPro" id="IPR036286">
    <property type="entry name" value="LexA/Signal_pep-like_sf"/>
</dbReference>
<dbReference type="CDD" id="cd06530">
    <property type="entry name" value="S26_SPase_I"/>
    <property type="match status" value="1"/>
</dbReference>
<dbReference type="GO" id="GO:0006465">
    <property type="term" value="P:signal peptide processing"/>
    <property type="evidence" value="ECO:0007669"/>
    <property type="project" value="InterPro"/>
</dbReference>
<comment type="catalytic activity">
    <reaction evidence="1 7">
        <text>Cleavage of hydrophobic, N-terminal signal or leader sequences from secreted and periplasmic proteins.</text>
        <dbReference type="EC" id="3.4.21.89"/>
    </reaction>
</comment>
<evidence type="ECO:0000313" key="9">
    <source>
        <dbReference type="EMBL" id="TCP99041.1"/>
    </source>
</evidence>
<dbReference type="NCBIfam" id="TIGR02227">
    <property type="entry name" value="sigpep_I_bact"/>
    <property type="match status" value="1"/>
</dbReference>
<dbReference type="PROSITE" id="PS00760">
    <property type="entry name" value="SPASE_I_2"/>
    <property type="match status" value="1"/>
</dbReference>
<proteinExistence type="inferred from homology"/>
<keyword evidence="7" id="KW-0645">Protease</keyword>